<feature type="chain" id="PRO_5013249050" evidence="1">
    <location>
        <begin position="24"/>
        <end position="135"/>
    </location>
</feature>
<dbReference type="NCBIfam" id="TIGR02301">
    <property type="entry name" value="TIGR02301 family protein"/>
    <property type="match status" value="1"/>
</dbReference>
<keyword evidence="3" id="KW-1185">Reference proteome</keyword>
<accession>A0A1Q8ZMJ7</accession>
<keyword evidence="1" id="KW-0732">Signal</keyword>
<dbReference type="AlphaFoldDB" id="A0A1Q8ZMJ7"/>
<organism evidence="2 3">
    <name type="scientific">Rhizobium oryziradicis</name>
    <dbReference type="NCBI Taxonomy" id="1867956"/>
    <lineage>
        <taxon>Bacteria</taxon>
        <taxon>Pseudomonadati</taxon>
        <taxon>Pseudomonadota</taxon>
        <taxon>Alphaproteobacteria</taxon>
        <taxon>Hyphomicrobiales</taxon>
        <taxon>Rhizobiaceae</taxon>
        <taxon>Rhizobium/Agrobacterium group</taxon>
        <taxon>Rhizobium</taxon>
    </lineage>
</organism>
<sequence length="135" mass="15105">MTRFFLLGLVVVSPLLAASSLQAQSQKPQEPTVSATPYDRQLNRLSEIIGTITYLRNRCSEKPEPQWRAAMEKLLTLDAGNEPARKEQLTAAYNRGYRAFGALHDTCTKAAQATEQEYRAEGATLIKEMINRFGN</sequence>
<protein>
    <submittedName>
        <fullName evidence="2">TIGR02301 family protein</fullName>
    </submittedName>
</protein>
<dbReference type="InterPro" id="IPR012645">
    <property type="entry name" value="CHP02301"/>
</dbReference>
<gene>
    <name evidence="2" type="ORF">BJF95_19345</name>
</gene>
<evidence type="ECO:0000313" key="3">
    <source>
        <dbReference type="Proteomes" id="UP000186894"/>
    </source>
</evidence>
<proteinExistence type="predicted"/>
<dbReference type="STRING" id="1867956.BJF95_19345"/>
<name>A0A1Q8ZMJ7_9HYPH</name>
<reference evidence="2 3" key="1">
    <citation type="submission" date="2016-09" db="EMBL/GenBank/DDBJ databases">
        <title>Rhizobium oryziradicis sp. nov., isolated from the root of rice.</title>
        <authorList>
            <person name="Zhao J."/>
            <person name="Zhang X."/>
        </authorList>
    </citation>
    <scope>NUCLEOTIDE SEQUENCE [LARGE SCALE GENOMIC DNA]</scope>
    <source>
        <strain evidence="2 3">N19</strain>
    </source>
</reference>
<dbReference type="Pfam" id="PF09539">
    <property type="entry name" value="DUF2385"/>
    <property type="match status" value="1"/>
</dbReference>
<evidence type="ECO:0000256" key="1">
    <source>
        <dbReference type="SAM" id="SignalP"/>
    </source>
</evidence>
<dbReference type="Proteomes" id="UP000186894">
    <property type="component" value="Unassembled WGS sequence"/>
</dbReference>
<feature type="signal peptide" evidence="1">
    <location>
        <begin position="1"/>
        <end position="23"/>
    </location>
</feature>
<comment type="caution">
    <text evidence="2">The sequence shown here is derived from an EMBL/GenBank/DDBJ whole genome shotgun (WGS) entry which is preliminary data.</text>
</comment>
<evidence type="ECO:0000313" key="2">
    <source>
        <dbReference type="EMBL" id="OLP43092.1"/>
    </source>
</evidence>
<dbReference type="EMBL" id="MKIM01000028">
    <property type="protein sequence ID" value="OLP43092.1"/>
    <property type="molecule type" value="Genomic_DNA"/>
</dbReference>